<gene>
    <name evidence="1" type="ORF">Taro_024500</name>
</gene>
<comment type="caution">
    <text evidence="1">The sequence shown here is derived from an EMBL/GenBank/DDBJ whole genome shotgun (WGS) entry which is preliminary data.</text>
</comment>
<organism evidence="1 2">
    <name type="scientific">Colocasia esculenta</name>
    <name type="common">Wild taro</name>
    <name type="synonym">Arum esculentum</name>
    <dbReference type="NCBI Taxonomy" id="4460"/>
    <lineage>
        <taxon>Eukaryota</taxon>
        <taxon>Viridiplantae</taxon>
        <taxon>Streptophyta</taxon>
        <taxon>Embryophyta</taxon>
        <taxon>Tracheophyta</taxon>
        <taxon>Spermatophyta</taxon>
        <taxon>Magnoliopsida</taxon>
        <taxon>Liliopsida</taxon>
        <taxon>Araceae</taxon>
        <taxon>Aroideae</taxon>
        <taxon>Colocasieae</taxon>
        <taxon>Colocasia</taxon>
    </lineage>
</organism>
<name>A0A843V0I5_COLES</name>
<proteinExistence type="predicted"/>
<accession>A0A843V0I5</accession>
<dbReference type="AlphaFoldDB" id="A0A843V0I5"/>
<dbReference type="Proteomes" id="UP000652761">
    <property type="component" value="Unassembled WGS sequence"/>
</dbReference>
<evidence type="ECO:0000313" key="1">
    <source>
        <dbReference type="EMBL" id="MQL91892.1"/>
    </source>
</evidence>
<protein>
    <submittedName>
        <fullName evidence="1">Uncharacterized protein</fullName>
    </submittedName>
</protein>
<reference evidence="1" key="1">
    <citation type="submission" date="2017-07" db="EMBL/GenBank/DDBJ databases">
        <title>Taro Niue Genome Assembly and Annotation.</title>
        <authorList>
            <person name="Atibalentja N."/>
            <person name="Keating K."/>
            <person name="Fields C.J."/>
        </authorList>
    </citation>
    <scope>NUCLEOTIDE SEQUENCE</scope>
    <source>
        <strain evidence="1">Niue_2</strain>
        <tissue evidence="1">Leaf</tissue>
    </source>
</reference>
<dbReference type="EMBL" id="NMUH01001389">
    <property type="protein sequence ID" value="MQL91892.1"/>
    <property type="molecule type" value="Genomic_DNA"/>
</dbReference>
<sequence>MQSEVEEGHVFPSRSPLLQCSKLAAHDPNLWWGRATMAILSGNPVPVDSFTGGRSGNIMFERQEYDYREDIIFLKLRQSRPRPLKGVDPDYARMFRVDPGTLKESTSIQ</sequence>
<evidence type="ECO:0000313" key="2">
    <source>
        <dbReference type="Proteomes" id="UP000652761"/>
    </source>
</evidence>
<keyword evidence="2" id="KW-1185">Reference proteome</keyword>